<feature type="transmembrane region" description="Helical" evidence="1">
    <location>
        <begin position="236"/>
        <end position="259"/>
    </location>
</feature>
<gene>
    <name evidence="2" type="ORF">AMATHDRAFT_148221</name>
</gene>
<evidence type="ECO:0000313" key="2">
    <source>
        <dbReference type="EMBL" id="PFH49160.1"/>
    </source>
</evidence>
<dbReference type="OrthoDB" id="70250at2759"/>
<protein>
    <recommendedName>
        <fullName evidence="4">Gpi1-domain-containing protein</fullName>
    </recommendedName>
</protein>
<evidence type="ECO:0000256" key="1">
    <source>
        <dbReference type="SAM" id="Phobius"/>
    </source>
</evidence>
<dbReference type="InterPro" id="IPR007720">
    <property type="entry name" value="PigQ/GPI1"/>
</dbReference>
<dbReference type="Pfam" id="PF05024">
    <property type="entry name" value="Gpi1"/>
    <property type="match status" value="1"/>
</dbReference>
<dbReference type="STRING" id="703135.A0A2A9NN57"/>
<dbReference type="PANTHER" id="PTHR21329">
    <property type="entry name" value="PHOSPHATIDYLINOSITOL N-ACETYLGLUCOSAMINYLTRANSFERASE SUBUNIT Q-RELATED"/>
    <property type="match status" value="1"/>
</dbReference>
<dbReference type="GO" id="GO:0016020">
    <property type="term" value="C:membrane"/>
    <property type="evidence" value="ECO:0007669"/>
    <property type="project" value="InterPro"/>
</dbReference>
<feature type="transmembrane region" description="Helical" evidence="1">
    <location>
        <begin position="265"/>
        <end position="291"/>
    </location>
</feature>
<name>A0A2A9NN57_9AGAR</name>
<dbReference type="PANTHER" id="PTHR21329:SF3">
    <property type="entry name" value="PHOSPHATIDYLINOSITOL N-ACETYLGLUCOSAMINYLTRANSFERASE SUBUNIT Q"/>
    <property type="match status" value="1"/>
</dbReference>
<dbReference type="GO" id="GO:0005783">
    <property type="term" value="C:endoplasmic reticulum"/>
    <property type="evidence" value="ECO:0007669"/>
    <property type="project" value="TreeGrafter"/>
</dbReference>
<sequence>MQVRYRHHSRRSRRFYTDDGRTSHHYFFSLQDANIYRVSRFSATLSQAVLRANQAWALLKGTQPYNAFFNTLWLILNDITIGFAIASILKENDIAGPVSHRLDHLVVQPIHGLLQWLDSWPAGLKLNTELSGFYAHSFSLLAHTFRHFVHHVAINFRLIILTSSFFSYLGASFTLAFMIDFLSLLTAYITLSYSLSRLVYKRSLLVAHSLWNLFRGKKYNVLRNRTDYCEYDMDQLLLGTMLFTLLTFLFPTIFAYYSLFAALRLAILLLFASIEILLAFLNHFPLFALVLRIKDPARIPGSLCFQLSVDHQDPHLVLKNQPFPLSAIFSQYIQLASRLATHYNPLRLLYQLFTGEYLAAINYS</sequence>
<evidence type="ECO:0000313" key="3">
    <source>
        <dbReference type="Proteomes" id="UP000242287"/>
    </source>
</evidence>
<evidence type="ECO:0008006" key="4">
    <source>
        <dbReference type="Google" id="ProtNLM"/>
    </source>
</evidence>
<dbReference type="GO" id="GO:0006506">
    <property type="term" value="P:GPI anchor biosynthetic process"/>
    <property type="evidence" value="ECO:0007669"/>
    <property type="project" value="InterPro"/>
</dbReference>
<keyword evidence="1" id="KW-0812">Transmembrane</keyword>
<reference evidence="2 3" key="1">
    <citation type="submission" date="2014-02" db="EMBL/GenBank/DDBJ databases">
        <title>Transposable element dynamics among asymbiotic and ectomycorrhizal Amanita fungi.</title>
        <authorList>
            <consortium name="DOE Joint Genome Institute"/>
            <person name="Hess J."/>
            <person name="Skrede I."/>
            <person name="Wolfe B."/>
            <person name="LaButti K."/>
            <person name="Ohm R.A."/>
            <person name="Grigoriev I.V."/>
            <person name="Pringle A."/>
        </authorList>
    </citation>
    <scope>NUCLEOTIDE SEQUENCE [LARGE SCALE GENOMIC DNA]</scope>
    <source>
        <strain evidence="2 3">SKay4041</strain>
    </source>
</reference>
<keyword evidence="1" id="KW-0472">Membrane</keyword>
<proteinExistence type="predicted"/>
<dbReference type="EMBL" id="KZ302037">
    <property type="protein sequence ID" value="PFH49160.1"/>
    <property type="molecule type" value="Genomic_DNA"/>
</dbReference>
<feature type="transmembrane region" description="Helical" evidence="1">
    <location>
        <begin position="175"/>
        <end position="195"/>
    </location>
</feature>
<organism evidence="2 3">
    <name type="scientific">Amanita thiersii Skay4041</name>
    <dbReference type="NCBI Taxonomy" id="703135"/>
    <lineage>
        <taxon>Eukaryota</taxon>
        <taxon>Fungi</taxon>
        <taxon>Dikarya</taxon>
        <taxon>Basidiomycota</taxon>
        <taxon>Agaricomycotina</taxon>
        <taxon>Agaricomycetes</taxon>
        <taxon>Agaricomycetidae</taxon>
        <taxon>Agaricales</taxon>
        <taxon>Pluteineae</taxon>
        <taxon>Amanitaceae</taxon>
        <taxon>Amanita</taxon>
    </lineage>
</organism>
<dbReference type="Proteomes" id="UP000242287">
    <property type="component" value="Unassembled WGS sequence"/>
</dbReference>
<keyword evidence="1" id="KW-1133">Transmembrane helix</keyword>
<dbReference type="AlphaFoldDB" id="A0A2A9NN57"/>
<accession>A0A2A9NN57</accession>
<keyword evidence="3" id="KW-1185">Reference proteome</keyword>